<dbReference type="EMBL" id="OIVN01000366">
    <property type="protein sequence ID" value="SPC79069.1"/>
    <property type="molecule type" value="Genomic_DNA"/>
</dbReference>
<dbReference type="Gene3D" id="3.30.420.10">
    <property type="entry name" value="Ribonuclease H-like superfamily/Ribonuclease H"/>
    <property type="match status" value="1"/>
</dbReference>
<gene>
    <name evidence="3" type="ORF">FSB_LOCUS6951</name>
</gene>
<keyword evidence="1" id="KW-0175">Coiled coil</keyword>
<dbReference type="PROSITE" id="PS50878">
    <property type="entry name" value="RT_POL"/>
    <property type="match status" value="1"/>
</dbReference>
<proteinExistence type="predicted"/>
<feature type="coiled-coil region" evidence="1">
    <location>
        <begin position="469"/>
        <end position="496"/>
    </location>
</feature>
<dbReference type="SUPFAM" id="SSF53098">
    <property type="entry name" value="Ribonuclease H-like"/>
    <property type="match status" value="1"/>
</dbReference>
<dbReference type="InterPro" id="IPR002156">
    <property type="entry name" value="RNaseH_domain"/>
</dbReference>
<evidence type="ECO:0000259" key="2">
    <source>
        <dbReference type="PROSITE" id="PS50878"/>
    </source>
</evidence>
<dbReference type="GO" id="GO:0003676">
    <property type="term" value="F:nucleic acid binding"/>
    <property type="evidence" value="ECO:0007669"/>
    <property type="project" value="InterPro"/>
</dbReference>
<dbReference type="SUPFAM" id="SSF56219">
    <property type="entry name" value="DNase I-like"/>
    <property type="match status" value="1"/>
</dbReference>
<dbReference type="InterPro" id="IPR043502">
    <property type="entry name" value="DNA/RNA_pol_sf"/>
</dbReference>
<reference evidence="3" key="1">
    <citation type="submission" date="2018-02" db="EMBL/GenBank/DDBJ databases">
        <authorList>
            <person name="Cohen D.B."/>
            <person name="Kent A.D."/>
        </authorList>
    </citation>
    <scope>NUCLEOTIDE SEQUENCE</scope>
</reference>
<dbReference type="InterPro" id="IPR044730">
    <property type="entry name" value="RNase_H-like_dom_plant"/>
</dbReference>
<dbReference type="GO" id="GO:0004523">
    <property type="term" value="F:RNA-DNA hybrid ribonuclease activity"/>
    <property type="evidence" value="ECO:0007669"/>
    <property type="project" value="InterPro"/>
</dbReference>
<accession>A0A2N9EWU1</accession>
<name>A0A2N9EWU1_FAGSY</name>
<feature type="domain" description="Reverse transcriptase" evidence="2">
    <location>
        <begin position="654"/>
        <end position="935"/>
    </location>
</feature>
<dbReference type="InterPro" id="IPR036691">
    <property type="entry name" value="Endo/exonu/phosph_ase_sf"/>
</dbReference>
<dbReference type="InterPro" id="IPR036397">
    <property type="entry name" value="RNaseH_sf"/>
</dbReference>
<evidence type="ECO:0000313" key="3">
    <source>
        <dbReference type="EMBL" id="SPC79069.1"/>
    </source>
</evidence>
<evidence type="ECO:0000256" key="1">
    <source>
        <dbReference type="SAM" id="Coils"/>
    </source>
</evidence>
<dbReference type="Pfam" id="PF00078">
    <property type="entry name" value="RVT_1"/>
    <property type="match status" value="1"/>
</dbReference>
<dbReference type="CDD" id="cd01650">
    <property type="entry name" value="RT_nLTR_like"/>
    <property type="match status" value="1"/>
</dbReference>
<dbReference type="InterPro" id="IPR000477">
    <property type="entry name" value="RT_dom"/>
</dbReference>
<protein>
    <recommendedName>
        <fullName evidence="2">Reverse transcriptase domain-containing protein</fullName>
    </recommendedName>
</protein>
<dbReference type="SUPFAM" id="SSF56672">
    <property type="entry name" value="DNA/RNA polymerases"/>
    <property type="match status" value="1"/>
</dbReference>
<dbReference type="PANTHER" id="PTHR19446">
    <property type="entry name" value="REVERSE TRANSCRIPTASES"/>
    <property type="match status" value="1"/>
</dbReference>
<dbReference type="CDD" id="cd06222">
    <property type="entry name" value="RNase_H_like"/>
    <property type="match status" value="1"/>
</dbReference>
<organism evidence="3">
    <name type="scientific">Fagus sylvatica</name>
    <name type="common">Beechnut</name>
    <dbReference type="NCBI Taxonomy" id="28930"/>
    <lineage>
        <taxon>Eukaryota</taxon>
        <taxon>Viridiplantae</taxon>
        <taxon>Streptophyta</taxon>
        <taxon>Embryophyta</taxon>
        <taxon>Tracheophyta</taxon>
        <taxon>Spermatophyta</taxon>
        <taxon>Magnoliopsida</taxon>
        <taxon>eudicotyledons</taxon>
        <taxon>Gunneridae</taxon>
        <taxon>Pentapetalae</taxon>
        <taxon>rosids</taxon>
        <taxon>fabids</taxon>
        <taxon>Fagales</taxon>
        <taxon>Fagaceae</taxon>
        <taxon>Fagus</taxon>
    </lineage>
</organism>
<dbReference type="InterPro" id="IPR012337">
    <property type="entry name" value="RNaseH-like_sf"/>
</dbReference>
<sequence length="1480" mass="168943">MEEQADQDDVNGRIIATQLTNKLGWNKGKVSLEVDPNSTESSRLMLIGKICCLEKPFPSNWLKKSKPSHQSMECEEDNKQDHFIINRGGKKEQYKGNLLRVGGFIGRALEVDLVGTGNSSCRKFVRVRVEFDITQPLVTGLGHEQTDCKDPDIQLLLKDNKKYGIFDKWLRANNDCFQSGIQLKKIRSHELIEGSTSTQSLEQMEGGCILPSGSISQSYQNNSWQKSVQWDLQSWNAMTEEQVAREPSTFDEGDNAREVMEELSCPESSTSPRNELIVAEGSGNDFSLGNPNGRGGGPYQAPPLTMRILAWNCRGASRAPTVRAIKALSRDSCPDVIFLAESKSPHSRMEDVRLKLGFESLFCEEAKGLAGGPGMMIGDLNCISSSKDKMGGPTFTWSNRRLGLANIKERIDRSLCDQEWRSIWTRDESSVKVVEEAWNILVEGSQSFKLAKKQRRVCQDFKKWNCECFSYTRSRIKELEALIANLQQKTPSQENLEMEAALMMELEEWQERDELKWRQKSRELWLKEGDQNSRFFHLSTIIRRRRNYINEIKANDGSWLNSRKDIGDYFTAKFIDLYQSQHPQFPPNLEDLIEACISDAENEALCSVLSEYEIKRAVFEMNPLKAPGPDGLPGLFYKHYWSIVGSQVIAAVQGFFREGWLLKEFNRTFITLIPKAQGACNFNQFRPISLCNVYYKIISKILVTRLRPLLNRLIDPAQVAFVPNIWITENVVAAQEIVHSFRRTQKKKGYVGLKLDFQKAYDRMEWSFLQAILTAFGFNEQFIKLIQQCISSVQYSLLLNGSSFSTFSPSRGLRQGDTLSPYLFIIGSKVLLRLINREQSLGNLSGVKVARNAQPVSKLCYADDVILFCKAKFHEVNSLVRCINTYCEWSGQKVSIEKSGFFTSKGVHAQFTMQLRNTWGFKKLPQHTKYLGVPLFLSNNKTKDFHYFQERLESRLSGWKSKNLSWMGRATQIKSVAQSTPIYSMAAFKIPKSICDCMDSLIRRFWWSPKKESSHYLAPLSWASLCKSKKDGGLGFRKFWDFNLAMLSKFAWWILVGKESQCVQLLRAKYKCAYWSVGDGKSILVWEDPWVPECPNFRPRPLSEESCNMSLAVNYFFNQEGTNWDNVKLQETFDQDSVKKIKAISVCSKYNQDRWIWTKSCHGNHTVKSAYWTLNSENQVLDRGSTKGNVWGSKLHERLKMHLWRIDVDILPTRMQLASPWGLKIANLQFSSPSQLVDFVVRPPHDLFLDKSQQDQFTLYAALLIDYVWSLRNKVVHGGDKPNRDVLGRGLWNRFIEHWSMLSKSDKSPSSYLKEDIHWMRPVRNGIKLNCDAAVGVDGSIVAGIARDWRGSLVFAFAFKVNTNLPVQAEAEALRMVASIAMKHNLHSVCLESDCKSCIDGLLDSNTAVPWQIVNLVKEIKALVQCIPAASVNWVPRRANMAAHTLARWSLENRLYGFFDAFSVTPSVMSIILKEGIFDY</sequence>
<dbReference type="Pfam" id="PF13456">
    <property type="entry name" value="RVT_3"/>
    <property type="match status" value="1"/>
</dbReference>